<reference evidence="2 3" key="1">
    <citation type="submission" date="2024-03" db="EMBL/GenBank/DDBJ databases">
        <title>The complete genome of Streptomyces sirii sp.nov.</title>
        <authorList>
            <person name="Zakalyukina Y.V."/>
            <person name="Belik A.R."/>
            <person name="Biryukov M.V."/>
            <person name="Baturina O.A."/>
            <person name="Kabilov M.R."/>
        </authorList>
    </citation>
    <scope>NUCLEOTIDE SEQUENCE [LARGE SCALE GENOMIC DNA]</scope>
    <source>
        <strain evidence="2 3">BP-8</strain>
    </source>
</reference>
<evidence type="ECO:0000256" key="1">
    <source>
        <dbReference type="SAM" id="MobiDB-lite"/>
    </source>
</evidence>
<evidence type="ECO:0000313" key="2">
    <source>
        <dbReference type="EMBL" id="WXK78627.1"/>
    </source>
</evidence>
<protein>
    <submittedName>
        <fullName evidence="2">Uncharacterized protein</fullName>
    </submittedName>
</protein>
<feature type="compositionally biased region" description="Gly residues" evidence="1">
    <location>
        <begin position="67"/>
        <end position="76"/>
    </location>
</feature>
<name>A0ABZ2QPZ8_9ACTN</name>
<feature type="compositionally biased region" description="Polar residues" evidence="1">
    <location>
        <begin position="84"/>
        <end position="93"/>
    </location>
</feature>
<proteinExistence type="predicted"/>
<organism evidence="2 3">
    <name type="scientific">Streptomyces sirii</name>
    <dbReference type="NCBI Taxonomy" id="3127701"/>
    <lineage>
        <taxon>Bacteria</taxon>
        <taxon>Bacillati</taxon>
        <taxon>Actinomycetota</taxon>
        <taxon>Actinomycetes</taxon>
        <taxon>Kitasatosporales</taxon>
        <taxon>Streptomycetaceae</taxon>
        <taxon>Streptomyces</taxon>
    </lineage>
</organism>
<keyword evidence="3" id="KW-1185">Reference proteome</keyword>
<dbReference type="EMBL" id="CP147982">
    <property type="protein sequence ID" value="WXK78627.1"/>
    <property type="molecule type" value="Genomic_DNA"/>
</dbReference>
<dbReference type="RefSeq" id="WP_399149394.1">
    <property type="nucleotide sequence ID" value="NZ_CP147982.1"/>
</dbReference>
<dbReference type="Proteomes" id="UP001626628">
    <property type="component" value="Chromosome"/>
</dbReference>
<feature type="region of interest" description="Disordered" evidence="1">
    <location>
        <begin position="61"/>
        <end position="93"/>
    </location>
</feature>
<gene>
    <name evidence="2" type="ORF">WAB15_23005</name>
</gene>
<sequence>MTDINPVGMDGSTMSLDDINNATEVMKSVQTAAQEKADNGGGDTFTLEDLNNILKDAPRVGPAGSMLGPGGNGDGVSVGSVGSAASTKPSSVHQDWLTATKNAPTEAKIGGIFSGVGKVFTAIGNAFVGAAKSKSQMM</sequence>
<accession>A0ABZ2QPZ8</accession>
<evidence type="ECO:0000313" key="3">
    <source>
        <dbReference type="Proteomes" id="UP001626628"/>
    </source>
</evidence>